<evidence type="ECO:0000313" key="3">
    <source>
        <dbReference type="Proteomes" id="UP000238430"/>
    </source>
</evidence>
<comment type="caution">
    <text evidence="2">The sequence shown here is derived from an EMBL/GenBank/DDBJ whole genome shotgun (WGS) entry which is preliminary data.</text>
</comment>
<sequence length="158" mass="18360">MKKQFTEKQKFTQWWLWLILLSIGVLPVVGIYKQLYLGEPMGDKPMSDEGLIVFSVFIFALIAFFWMIQLRTEITQQDIKIHFFPLTKRAVKWSEVEKAQIVNYGFVGGWGIRFWTNYGTVYNIKGKMGLALELKNGKKLLIGSQKIDELKAFLDSLD</sequence>
<reference evidence="2 3" key="1">
    <citation type="submission" date="2018-03" db="EMBL/GenBank/DDBJ databases">
        <title>Mesoflavibacter sp. HG37 and Mesoflavibacter sp. HG96 sp.nov., two marine bacteria isolated from seawater of Western Pacific Ocean.</title>
        <authorList>
            <person name="Cheng H."/>
            <person name="Wu Y.-H."/>
            <person name="Guo L.-L."/>
            <person name="Xu X.-W."/>
        </authorList>
    </citation>
    <scope>NUCLEOTIDE SEQUENCE [LARGE SCALE GENOMIC DNA]</scope>
    <source>
        <strain evidence="2 3">KCTC 42117</strain>
    </source>
</reference>
<evidence type="ECO:0000313" key="2">
    <source>
        <dbReference type="EMBL" id="PSG92464.1"/>
    </source>
</evidence>
<dbReference type="EMBL" id="PXOT01000018">
    <property type="protein sequence ID" value="PSG92464.1"/>
    <property type="molecule type" value="Genomic_DNA"/>
</dbReference>
<gene>
    <name evidence="2" type="ORF">C7H61_03215</name>
</gene>
<dbReference type="Proteomes" id="UP000238430">
    <property type="component" value="Unassembled WGS sequence"/>
</dbReference>
<accession>A0A2T1NHV7</accession>
<dbReference type="OrthoDB" id="582675at2"/>
<dbReference type="RefSeq" id="WP_106677060.1">
    <property type="nucleotide sequence ID" value="NZ_JACHWV010000005.1"/>
</dbReference>
<keyword evidence="1" id="KW-0472">Membrane</keyword>
<dbReference type="AlphaFoldDB" id="A0A2T1NHV7"/>
<name>A0A2T1NHV7_9FLAO</name>
<proteinExistence type="predicted"/>
<protein>
    <submittedName>
        <fullName evidence="2">Uncharacterized protein</fullName>
    </submittedName>
</protein>
<organism evidence="2 3">
    <name type="scientific">Mesoflavibacter zeaxanthinifaciens subsp. sabulilitoris</name>
    <dbReference type="NCBI Taxonomy" id="1520893"/>
    <lineage>
        <taxon>Bacteria</taxon>
        <taxon>Pseudomonadati</taxon>
        <taxon>Bacteroidota</taxon>
        <taxon>Flavobacteriia</taxon>
        <taxon>Flavobacteriales</taxon>
        <taxon>Flavobacteriaceae</taxon>
        <taxon>Mesoflavibacter</taxon>
    </lineage>
</organism>
<evidence type="ECO:0000256" key="1">
    <source>
        <dbReference type="SAM" id="Phobius"/>
    </source>
</evidence>
<feature type="transmembrane region" description="Helical" evidence="1">
    <location>
        <begin position="52"/>
        <end position="70"/>
    </location>
</feature>
<keyword evidence="3" id="KW-1185">Reference proteome</keyword>
<keyword evidence="1" id="KW-0812">Transmembrane</keyword>
<keyword evidence="1" id="KW-1133">Transmembrane helix</keyword>
<feature type="transmembrane region" description="Helical" evidence="1">
    <location>
        <begin position="12"/>
        <end position="32"/>
    </location>
</feature>